<dbReference type="Pfam" id="PF02245">
    <property type="entry name" value="Pur_DNA_glyco"/>
    <property type="match status" value="2"/>
</dbReference>
<dbReference type="OrthoDB" id="6353017at2759"/>
<reference evidence="15 16" key="1">
    <citation type="submission" date="2015-07" db="EMBL/GenBank/DDBJ databases">
        <title>The genome of Melipona quadrifasciata.</title>
        <authorList>
            <person name="Pan H."/>
            <person name="Kapheim K."/>
        </authorList>
    </citation>
    <scope>NUCLEOTIDE SEQUENCE [LARGE SCALE GENOMIC DNA]</scope>
    <source>
        <strain evidence="15">0111107301</strain>
        <tissue evidence="15">Whole body</tissue>
    </source>
</reference>
<dbReference type="PANTHER" id="PTHR10429">
    <property type="entry name" value="DNA-3-METHYLADENINE GLYCOSYLASE"/>
    <property type="match status" value="1"/>
</dbReference>
<dbReference type="STRING" id="166423.A0A0N0BBQ7"/>
<accession>A0A0N0BBQ7</accession>
<dbReference type="EMBL" id="KQ435970">
    <property type="protein sequence ID" value="KOX67788.1"/>
    <property type="molecule type" value="Genomic_DNA"/>
</dbReference>
<dbReference type="InterPro" id="IPR003180">
    <property type="entry name" value="MPG"/>
</dbReference>
<evidence type="ECO:0000256" key="5">
    <source>
        <dbReference type="ARBA" id="ARBA00022763"/>
    </source>
</evidence>
<evidence type="ECO:0000256" key="4">
    <source>
        <dbReference type="ARBA" id="ARBA00012000"/>
    </source>
</evidence>
<dbReference type="PANTHER" id="PTHR10429:SF0">
    <property type="entry name" value="DNA-3-METHYLADENINE GLYCOSYLASE"/>
    <property type="match status" value="1"/>
</dbReference>
<evidence type="ECO:0000256" key="3">
    <source>
        <dbReference type="ARBA" id="ARBA00009232"/>
    </source>
</evidence>
<protein>
    <recommendedName>
        <fullName evidence="10">DNA-3-methyladenine glycosylase</fullName>
        <ecNumber evidence="4">3.2.2.21</ecNumber>
    </recommendedName>
    <alternativeName>
        <fullName evidence="11">3-alkyladenine DNA glycosylase</fullName>
    </alternativeName>
    <alternativeName>
        <fullName evidence="8">3-methyladenine DNA glycosidase</fullName>
    </alternativeName>
    <alternativeName>
        <fullName evidence="13">ADPG</fullName>
    </alternativeName>
    <alternativeName>
        <fullName evidence="12">N-methylpurine-DNA glycosylase</fullName>
    </alternativeName>
</protein>
<comment type="similarity">
    <text evidence="3">Belongs to the DNA glycosylase MPG family.</text>
</comment>
<dbReference type="Proteomes" id="UP000053105">
    <property type="component" value="Unassembled WGS sequence"/>
</dbReference>
<evidence type="ECO:0000256" key="2">
    <source>
        <dbReference type="ARBA" id="ARBA00002421"/>
    </source>
</evidence>
<dbReference type="EC" id="3.2.2.21" evidence="4"/>
<dbReference type="InterPro" id="IPR011034">
    <property type="entry name" value="Formyl_transferase-like_C_sf"/>
</dbReference>
<dbReference type="HAMAP" id="MF_00527">
    <property type="entry name" value="3MGH"/>
    <property type="match status" value="1"/>
</dbReference>
<gene>
    <name evidence="15" type="ORF">WN51_07641</name>
</gene>
<keyword evidence="16" id="KW-1185">Reference proteome</keyword>
<evidence type="ECO:0000256" key="7">
    <source>
        <dbReference type="ARBA" id="ARBA00023204"/>
    </source>
</evidence>
<organism evidence="15 16">
    <name type="scientific">Melipona quadrifasciata</name>
    <dbReference type="NCBI Taxonomy" id="166423"/>
    <lineage>
        <taxon>Eukaryota</taxon>
        <taxon>Metazoa</taxon>
        <taxon>Ecdysozoa</taxon>
        <taxon>Arthropoda</taxon>
        <taxon>Hexapoda</taxon>
        <taxon>Insecta</taxon>
        <taxon>Pterygota</taxon>
        <taxon>Neoptera</taxon>
        <taxon>Endopterygota</taxon>
        <taxon>Hymenoptera</taxon>
        <taxon>Apocrita</taxon>
        <taxon>Aculeata</taxon>
        <taxon>Apoidea</taxon>
        <taxon>Anthophila</taxon>
        <taxon>Apidae</taxon>
        <taxon>Melipona</taxon>
    </lineage>
</organism>
<evidence type="ECO:0000256" key="10">
    <source>
        <dbReference type="ARBA" id="ARBA00068926"/>
    </source>
</evidence>
<proteinExistence type="inferred from homology"/>
<dbReference type="GO" id="GO:0003905">
    <property type="term" value="F:alkylbase DNA N-glycosylase activity"/>
    <property type="evidence" value="ECO:0007669"/>
    <property type="project" value="UniProtKB-EC"/>
</dbReference>
<feature type="compositionally biased region" description="Basic and acidic residues" evidence="14">
    <location>
        <begin position="54"/>
        <end position="70"/>
    </location>
</feature>
<evidence type="ECO:0000313" key="16">
    <source>
        <dbReference type="Proteomes" id="UP000053105"/>
    </source>
</evidence>
<evidence type="ECO:0000256" key="1">
    <source>
        <dbReference type="ARBA" id="ARBA00000086"/>
    </source>
</evidence>
<sequence length="513" mass="58899">MLPVISKTLKTLVNCGILNNQTISRQTFDGFTVARFTTCISLMKRTRSSSKTLSAEERKLDDSDTDELKTKSKNMKQHSLIEKKNIKNQVLSNATETLKSHAQNLEQKQTNKLNFKSLRDRNKKDNAELQPNISHPPKNKLRAVVDLKMMTEELKQLEDPPLTPWEKETCSNRLPYSFFDCPCEELAQNLLGKILVRCLENGTILKGRIVETEGYLGIIDKASHTYQNKVTPRNIPMYMLPGTIYVYMTYGMYHCFNISSQESGAHVLIKAVEPMLGLDYMELLRNMQTKQNKKEKEIVKNVKNFKKYELCNSPTKICTTFVIDEDSFNQKKIYECSDLWIECDPHIKSTTIVAANSDDSNNNKQKVWRYYVLGSSSKPLGKILGEGSAVLIRAVEPLEGIEYMINQRTSKGLSSAPKKPLKGLKEHELCNGPSKLCMAFQLHKNHSKYSMCSWKGLWIENGEMEEFNIVKCRRIGIDNYGEEWTNKPLRYYIYGNKAVSKRNKEAERHLELS</sequence>
<keyword evidence="7" id="KW-0234">DNA repair</keyword>
<evidence type="ECO:0000256" key="9">
    <source>
        <dbReference type="ARBA" id="ARBA00066187"/>
    </source>
</evidence>
<evidence type="ECO:0000256" key="14">
    <source>
        <dbReference type="SAM" id="MobiDB-lite"/>
    </source>
</evidence>
<dbReference type="FunFam" id="3.10.300.10:FF:000001">
    <property type="entry name" value="Putative 3-methyladenine DNA glycosylase"/>
    <property type="match status" value="1"/>
</dbReference>
<evidence type="ECO:0000313" key="15">
    <source>
        <dbReference type="EMBL" id="KOX67788.1"/>
    </source>
</evidence>
<dbReference type="CDD" id="cd00540">
    <property type="entry name" value="AAG"/>
    <property type="match status" value="1"/>
</dbReference>
<dbReference type="AlphaFoldDB" id="A0A0N0BBQ7"/>
<keyword evidence="6" id="KW-0378">Hydrolase</keyword>
<dbReference type="NCBIfam" id="TIGR00567">
    <property type="entry name" value="3mg"/>
    <property type="match status" value="1"/>
</dbReference>
<feature type="region of interest" description="Disordered" evidence="14">
    <location>
        <begin position="47"/>
        <end position="85"/>
    </location>
</feature>
<evidence type="ECO:0000256" key="11">
    <source>
        <dbReference type="ARBA" id="ARBA00076879"/>
    </source>
</evidence>
<dbReference type="Gene3D" id="3.10.300.10">
    <property type="entry name" value="Methylpurine-DNA glycosylase (MPG)"/>
    <property type="match status" value="2"/>
</dbReference>
<evidence type="ECO:0000256" key="6">
    <source>
        <dbReference type="ARBA" id="ARBA00022801"/>
    </source>
</evidence>
<comment type="function">
    <text evidence="2">Hydrolysis of the deoxyribose N-glycosidic bond to excise 3-methyladenine, and 7-methylguanine from the damaged DNA polymer formed by alkylation lesions.</text>
</comment>
<dbReference type="GO" id="GO:0003677">
    <property type="term" value="F:DNA binding"/>
    <property type="evidence" value="ECO:0007669"/>
    <property type="project" value="InterPro"/>
</dbReference>
<name>A0A0N0BBQ7_9HYME</name>
<keyword evidence="5" id="KW-0227">DNA damage</keyword>
<comment type="subunit">
    <text evidence="9">Binds MBD1. Binds SSBP1.</text>
</comment>
<evidence type="ECO:0000256" key="13">
    <source>
        <dbReference type="ARBA" id="ARBA00082988"/>
    </source>
</evidence>
<dbReference type="GO" id="GO:0006284">
    <property type="term" value="P:base-excision repair"/>
    <property type="evidence" value="ECO:0007669"/>
    <property type="project" value="InterPro"/>
</dbReference>
<evidence type="ECO:0000256" key="12">
    <source>
        <dbReference type="ARBA" id="ARBA00078171"/>
    </source>
</evidence>
<comment type="catalytic activity">
    <reaction evidence="1">
        <text>Hydrolysis of alkylated DNA, releasing 3-methyladenine, 3-methylguanine, 7-methylguanine and 7-methyladenine.</text>
        <dbReference type="EC" id="3.2.2.21"/>
    </reaction>
</comment>
<evidence type="ECO:0000256" key="8">
    <source>
        <dbReference type="ARBA" id="ARBA00033426"/>
    </source>
</evidence>
<dbReference type="InterPro" id="IPR036995">
    <property type="entry name" value="MPG_sf"/>
</dbReference>
<dbReference type="SUPFAM" id="SSF50486">
    <property type="entry name" value="FMT C-terminal domain-like"/>
    <property type="match status" value="2"/>
</dbReference>